<feature type="domain" description="Oxidoreductase DRL-like catalytic" evidence="1">
    <location>
        <begin position="154"/>
        <end position="183"/>
    </location>
</feature>
<dbReference type="OrthoDB" id="9777844at2"/>
<organism evidence="2 3">
    <name type="scientific">Vreelandella sulfidaeris</name>
    <dbReference type="NCBI Taxonomy" id="115553"/>
    <lineage>
        <taxon>Bacteria</taxon>
        <taxon>Pseudomonadati</taxon>
        <taxon>Pseudomonadota</taxon>
        <taxon>Gammaproteobacteria</taxon>
        <taxon>Oceanospirillales</taxon>
        <taxon>Halomonadaceae</taxon>
        <taxon>Vreelandella</taxon>
    </lineage>
</organism>
<evidence type="ECO:0000313" key="3">
    <source>
        <dbReference type="Proteomes" id="UP000252204"/>
    </source>
</evidence>
<sequence length="478" mass="51931">MNYLRHFDSDRVIEACVAGAGDFGRGILRQAGQMKGLSVRIAVDVSADMAARALQLSGVPDEKIMVCHEEVQVTEAWKKGFFIAAGSLELVTHLPFDIIVESTGIPDVGARHAELAIQAGKHVGIATKETESVVGPYLTRLAERQGRLFTPLDGDQPSLLIGLVTWAQTLGFEVVAAGKSSEYDFIWDEQDCAVWCNSQRYSTPDLKSLWALAEDQEVAIVSARSEALSEIPQISVPDLCEMTNVANATGLIPDRPGFHAMVLRTHEVPTLLDHRELGGVLQGSGRLEVFNCLRRPDEVSFAGGVFVVLRCEDQETWELLRGKGHVLSRSGNSAMVYLPRHLLGLEAPISMLDAVLKGLPSGGGSAVKPHVDLVARATSEFTSGQTLEMKGHHRHIEGLRPEVHGAAPLSATSPVPFYLLPGAKIVRPVATGQLITLSDVSLPNSHMLRLRREQDAMFFKDAASSTQPPKETHPTQQR</sequence>
<keyword evidence="2" id="KW-0969">Cilium</keyword>
<dbReference type="SUPFAM" id="SSF51735">
    <property type="entry name" value="NAD(P)-binding Rossmann-fold domains"/>
    <property type="match status" value="1"/>
</dbReference>
<dbReference type="Proteomes" id="UP000252204">
    <property type="component" value="Unassembled WGS sequence"/>
</dbReference>
<evidence type="ECO:0000259" key="1">
    <source>
        <dbReference type="Pfam" id="PF21135"/>
    </source>
</evidence>
<dbReference type="AlphaFoldDB" id="A0A365TL40"/>
<keyword evidence="2" id="KW-0282">Flagellum</keyword>
<feature type="domain" description="Oxidoreductase DRL-like catalytic" evidence="1">
    <location>
        <begin position="240"/>
        <end position="347"/>
    </location>
</feature>
<accession>A0A365TL40</accession>
<dbReference type="Pfam" id="PF21135">
    <property type="entry name" value="DRL_cat"/>
    <property type="match status" value="2"/>
</dbReference>
<dbReference type="Gene3D" id="3.40.50.720">
    <property type="entry name" value="NAD(P)-binding Rossmann-like Domain"/>
    <property type="match status" value="1"/>
</dbReference>
<dbReference type="PANTHER" id="PTHR37850:SF3">
    <property type="entry name" value="BLR7815 PROTEIN"/>
    <property type="match status" value="1"/>
</dbReference>
<gene>
    <name evidence="2" type="ORF">DQ400_15000</name>
</gene>
<dbReference type="InterPro" id="IPR048423">
    <property type="entry name" value="DRL_cat"/>
</dbReference>
<proteinExistence type="predicted"/>
<keyword evidence="2" id="KW-0966">Cell projection</keyword>
<dbReference type="PANTHER" id="PTHR37850">
    <property type="entry name" value="STRU PROTEIN"/>
    <property type="match status" value="1"/>
</dbReference>
<protein>
    <submittedName>
        <fullName evidence="2">Flagellar biosynthesis protein FlgA</fullName>
    </submittedName>
</protein>
<keyword evidence="3" id="KW-1185">Reference proteome</keyword>
<evidence type="ECO:0000313" key="2">
    <source>
        <dbReference type="EMBL" id="RBI66349.1"/>
    </source>
</evidence>
<dbReference type="EMBL" id="QNTU01000010">
    <property type="protein sequence ID" value="RBI66349.1"/>
    <property type="molecule type" value="Genomic_DNA"/>
</dbReference>
<reference evidence="3" key="1">
    <citation type="submission" date="2018-06" db="EMBL/GenBank/DDBJ databases">
        <title>Whole genome sequencing of four bacterial strains from South Shetland trench revealing bio-synthetic gene clusters.</title>
        <authorList>
            <person name="Abdel-Mageed W.M."/>
            <person name="Lehri B."/>
            <person name="Jarmusch S."/>
            <person name="Miranda K."/>
            <person name="Goodfellow M."/>
            <person name="Jaspars M."/>
            <person name="Karlyshev A.V."/>
        </authorList>
    </citation>
    <scope>NUCLEOTIDE SEQUENCE [LARGE SCALE GENOMIC DNA]</scope>
    <source>
        <strain evidence="3">SST4</strain>
    </source>
</reference>
<dbReference type="InterPro" id="IPR036291">
    <property type="entry name" value="NAD(P)-bd_dom_sf"/>
</dbReference>
<name>A0A365TL40_9GAMM</name>
<comment type="caution">
    <text evidence="2">The sequence shown here is derived from an EMBL/GenBank/DDBJ whole genome shotgun (WGS) entry which is preliminary data.</text>
</comment>